<feature type="domain" description="Fumarate lyase N-terminal" evidence="2">
    <location>
        <begin position="2"/>
        <end position="70"/>
    </location>
</feature>
<evidence type="ECO:0000259" key="2">
    <source>
        <dbReference type="Pfam" id="PF00206"/>
    </source>
</evidence>
<evidence type="ECO:0000313" key="4">
    <source>
        <dbReference type="Proteomes" id="UP000220106"/>
    </source>
</evidence>
<reference evidence="3 4" key="1">
    <citation type="submission" date="2017-09" db="EMBL/GenBank/DDBJ databases">
        <title>Large-scale bioinformatics analysis of Bacillus genomes uncovers conserved roles of natural products in bacterial physiology.</title>
        <authorList>
            <consortium name="Agbiome Team Llc"/>
            <person name="Bleich R.M."/>
            <person name="Kirk G.J."/>
            <person name="Santa Maria K.C."/>
            <person name="Allen S.E."/>
            <person name="Farag S."/>
            <person name="Shank E.A."/>
            <person name="Bowers A."/>
        </authorList>
    </citation>
    <scope>NUCLEOTIDE SEQUENCE [LARGE SCALE GENOMIC DNA]</scope>
    <source>
        <strain evidence="3 4">AFS003229</strain>
    </source>
</reference>
<gene>
    <name evidence="3" type="ORF">CN689_11340</name>
</gene>
<dbReference type="InterPro" id="IPR022761">
    <property type="entry name" value="Fumarate_lyase_N"/>
</dbReference>
<accession>A0AAX0S5L7</accession>
<dbReference type="EMBL" id="NUEQ01000017">
    <property type="protein sequence ID" value="PEJ33565.1"/>
    <property type="molecule type" value="Genomic_DNA"/>
</dbReference>
<dbReference type="AlphaFoldDB" id="A0AAX0S5L7"/>
<dbReference type="InterPro" id="IPR051546">
    <property type="entry name" value="Aspartate_Ammonia-Lyase"/>
</dbReference>
<dbReference type="InterPro" id="IPR008948">
    <property type="entry name" value="L-Aspartase-like"/>
</dbReference>
<dbReference type="GO" id="GO:0008797">
    <property type="term" value="F:aspartate ammonia-lyase activity"/>
    <property type="evidence" value="ECO:0007669"/>
    <property type="project" value="TreeGrafter"/>
</dbReference>
<dbReference type="SUPFAM" id="SSF48557">
    <property type="entry name" value="L-aspartase-like"/>
    <property type="match status" value="1"/>
</dbReference>
<dbReference type="GO" id="GO:0005829">
    <property type="term" value="C:cytosol"/>
    <property type="evidence" value="ECO:0007669"/>
    <property type="project" value="TreeGrafter"/>
</dbReference>
<dbReference type="PANTHER" id="PTHR42696:SF2">
    <property type="entry name" value="ASPARTATE AMMONIA-LYASE"/>
    <property type="match status" value="1"/>
</dbReference>
<name>A0AAX0S5L7_9BACI</name>
<evidence type="ECO:0000256" key="1">
    <source>
        <dbReference type="ARBA" id="ARBA00023239"/>
    </source>
</evidence>
<keyword evidence="1" id="KW-0456">Lyase</keyword>
<proteinExistence type="predicted"/>
<protein>
    <recommendedName>
        <fullName evidence="2">Fumarate lyase N-terminal domain-containing protein</fullName>
    </recommendedName>
</protein>
<dbReference type="Pfam" id="PF00206">
    <property type="entry name" value="Lyase_1"/>
    <property type="match status" value="1"/>
</dbReference>
<dbReference type="GO" id="GO:0006531">
    <property type="term" value="P:aspartate metabolic process"/>
    <property type="evidence" value="ECO:0007669"/>
    <property type="project" value="TreeGrafter"/>
</dbReference>
<organism evidence="3 4">
    <name type="scientific">Peribacillus butanolivorans</name>
    <dbReference type="NCBI Taxonomy" id="421767"/>
    <lineage>
        <taxon>Bacteria</taxon>
        <taxon>Bacillati</taxon>
        <taxon>Bacillota</taxon>
        <taxon>Bacilli</taxon>
        <taxon>Bacillales</taxon>
        <taxon>Bacillaceae</taxon>
        <taxon>Peribacillus</taxon>
    </lineage>
</organism>
<dbReference type="Gene3D" id="1.20.200.10">
    <property type="entry name" value="Fumarase/aspartase (Central domain)"/>
    <property type="match status" value="1"/>
</dbReference>
<dbReference type="Proteomes" id="UP000220106">
    <property type="component" value="Unassembled WGS sequence"/>
</dbReference>
<comment type="caution">
    <text evidence="3">The sequence shown here is derived from an EMBL/GenBank/DDBJ whole genome shotgun (WGS) entry which is preliminary data.</text>
</comment>
<sequence length="149" mass="16336">MYLKISSCLKVLSSGLSKMASDLRLLSSGPRVGFAEINLPAVQPSSSIMPGEINPCIPEMMMQVCFDVYGNDQAITFAVDRGELDLNIWEPIILKNIFDSFSILTNCITLFTEKCLNGIKANKTVCLKNAENSLSLSVVISFYIRVSSS</sequence>
<evidence type="ECO:0000313" key="3">
    <source>
        <dbReference type="EMBL" id="PEJ33565.1"/>
    </source>
</evidence>
<dbReference type="PANTHER" id="PTHR42696">
    <property type="entry name" value="ASPARTATE AMMONIA-LYASE"/>
    <property type="match status" value="1"/>
</dbReference>